<dbReference type="InterPro" id="IPR011641">
    <property type="entry name" value="Tyr-kin_ephrin_A/B_rcpt-like"/>
</dbReference>
<name>A0ABQ8XXZ2_9EUKA</name>
<keyword evidence="2" id="KW-0812">Transmembrane</keyword>
<dbReference type="Pfam" id="PF07699">
    <property type="entry name" value="Ephrin_rec_like"/>
    <property type="match status" value="1"/>
</dbReference>
<feature type="compositionally biased region" description="Basic and acidic residues" evidence="1">
    <location>
        <begin position="1494"/>
        <end position="1520"/>
    </location>
</feature>
<keyword evidence="2" id="KW-1133">Transmembrane helix</keyword>
<evidence type="ECO:0000256" key="3">
    <source>
        <dbReference type="SAM" id="SignalP"/>
    </source>
</evidence>
<accession>A0ABQ8XXZ2</accession>
<feature type="transmembrane region" description="Helical" evidence="2">
    <location>
        <begin position="1313"/>
        <end position="1333"/>
    </location>
</feature>
<feature type="signal peptide" evidence="3">
    <location>
        <begin position="1"/>
        <end position="28"/>
    </location>
</feature>
<dbReference type="PANTHER" id="PTHR46967:SF2">
    <property type="entry name" value="SUSHI, VON WILLEBRAND FACTOR TYPE A, EGF AND PENTRAXIN DOMAIN-CONTAINING PROTEIN 1-LIKE"/>
    <property type="match status" value="1"/>
</dbReference>
<feature type="region of interest" description="Disordered" evidence="1">
    <location>
        <begin position="1460"/>
        <end position="1565"/>
    </location>
</feature>
<dbReference type="PANTHER" id="PTHR46967">
    <property type="entry name" value="INSULIN-LIKE GROWTH FACTOR BINDING PROTEIN,N-TERMINAL"/>
    <property type="match status" value="1"/>
</dbReference>
<evidence type="ECO:0000256" key="1">
    <source>
        <dbReference type="SAM" id="MobiDB-lite"/>
    </source>
</evidence>
<keyword evidence="6" id="KW-1185">Reference proteome</keyword>
<evidence type="ECO:0000259" key="4">
    <source>
        <dbReference type="Pfam" id="PF07699"/>
    </source>
</evidence>
<feature type="region of interest" description="Disordered" evidence="1">
    <location>
        <begin position="235"/>
        <end position="268"/>
    </location>
</feature>
<sequence length="1565" mass="178838">MTITLKNKNKLFVILFFLVLFGCRGCHEQNSFQKESNKFTSIGINTEDVLYRNGAMQFLFKQDHYLIQVTSSSKKQNYEFQVNHCVSKSKKYGSNLNKVLQCLPTLKKKKNAKNSLVIFESKTLPEHFQHKHQNSRFHENEMKADFRIISQWFEVEANSNKLKSNLNFTNLQDLKNFKLIYTYDKGLKVRADKKTQNLQFYDPKTQEIILEESRPLIYNSLGHKCWGKYILEQTTNNRNNNNNNKKNDNDNDNHNNNNNKNKSNFNNKKDHNKVIISYHIPKKYLQESLLNGSQWINIDPRFATYIGGDDRDWGMSTKYDSKGDLYITGYTQSTNFPIVGNKVYRSTFTGGLKNSVLVKVKNESDLEWSTFLVMMGDVKKYWAPLLIVDPFDDAPIISGVTLSYEDCPTTENAWQRDVDCTNVTSSQEVGYILKLNTNGQTLNFSTLICGDGAYLRLYSAFIDENEDEEDYGIYFIGHSDLRTFPGYDYSDENYKCPYIAEGDNRIIIGKLSKNAGKLLMTNCFGGSESDRTFMRSIYVQNGLISFAGWVESADFPMTTGTLQETKPSSIYKTTNLIGSVNATTFELRWATYLGGSTSSYPCTIIMEKETNNIWVAGATYSVDFPTTEDALEKKNFNDENTRDGYFSKISMDGKSLLYSSYLGSTGNAFDIYEIVHDPKNDHILLCGEGTFDPEFEFDYDYGNTSFAFILDSGYNQLIRKISFGGGIYSCDTNRNKGAIDYFAVVGSAGYDSFITSETHVYQEENDGQIDFVFSSSHDLCGEGYYFKDLYFGECHECPAGTFSNLSNANSSALCKPCPVGHYQPETHSTSCNMCALGTFQTQENSTFCYPCINGTYQDAEGQTSCTQCPAGTFNPYQFKTSLDDCQKCPRGYYGDKEGMTSSYDSCTKCHLGTYNNIEGASNQSYCRNCTMGYYNPIEGSISEHECQSCGKGFYSQTEGITSSHDCIPCPELQISSSNAATACSYCGVGYEPNEQKTECVKCKKGHYKNETDSGCEPCAVNTFNNDEGSTFCHKCGIPGICLGGDKCDSNRDPDTYCSQCKEGYYLKNAKCSKCGANWIWSIWLAAFIIVIILALRYKNKIQKLFLLKQNPIFEIYFTFFQLLAAILSLNIDLPFYLNNGLTTSTMLFNIDISIIIKPDCFNDFDFFSKYLLIVLLPICLLALGLVVLVFLFLYSRFIKKVNLKPIRTKYWYYISLGFRYIYIPETIICTQPFQTTFQHYSKKSTLNYFPNISTKDERYKAMYPWFVFFLIFYSFLTPVLLIIILVISKLHDLNDYWYDRFGWLWQFYRPKRFWWELIKIFYKFFIVCSPIFFINLTTSYLLVIILLVVLFINILIVAFKPYPIYTPLLNPSNNDLEDTQNVQSQSNNKRKSFWLKISAEDFLSIGLNFILFSVISAGLNQFNHQLFLLFYPIGAIISFVGTKKNIYQILEKNRLKKQFKKERDNQENNNAMISSTSSSTTSSSASNSPSYRDNGNEKENLQEKDQDQDNNDAKDTRDTSDTSDNSDNNSNSLSSHNNSNNKNILNNKKIDADSDSDIELSEIEK</sequence>
<feature type="compositionally biased region" description="Low complexity" evidence="1">
    <location>
        <begin position="1474"/>
        <end position="1490"/>
    </location>
</feature>
<keyword evidence="2" id="KW-0472">Membrane</keyword>
<feature type="transmembrane region" description="Helical" evidence="2">
    <location>
        <begin position="1426"/>
        <end position="1442"/>
    </location>
</feature>
<organism evidence="5 6">
    <name type="scientific">Anaeramoeba flamelloides</name>
    <dbReference type="NCBI Taxonomy" id="1746091"/>
    <lineage>
        <taxon>Eukaryota</taxon>
        <taxon>Metamonada</taxon>
        <taxon>Anaeramoebidae</taxon>
        <taxon>Anaeramoeba</taxon>
    </lineage>
</organism>
<evidence type="ECO:0000313" key="6">
    <source>
        <dbReference type="Proteomes" id="UP001150062"/>
    </source>
</evidence>
<evidence type="ECO:0000256" key="2">
    <source>
        <dbReference type="SAM" id="Phobius"/>
    </source>
</evidence>
<dbReference type="CDD" id="cd00185">
    <property type="entry name" value="TNFRSF"/>
    <property type="match status" value="1"/>
</dbReference>
<dbReference type="PROSITE" id="PS51257">
    <property type="entry name" value="PROKAR_LIPOPROTEIN"/>
    <property type="match status" value="1"/>
</dbReference>
<dbReference type="EMBL" id="JAOAOG010000239">
    <property type="protein sequence ID" value="KAJ6237475.1"/>
    <property type="molecule type" value="Genomic_DNA"/>
</dbReference>
<comment type="caution">
    <text evidence="5">The sequence shown here is derived from an EMBL/GenBank/DDBJ whole genome shotgun (WGS) entry which is preliminary data.</text>
</comment>
<feature type="transmembrane region" description="Helical" evidence="2">
    <location>
        <begin position="1402"/>
        <end position="1419"/>
    </location>
</feature>
<feature type="chain" id="PRO_5047402404" evidence="3">
    <location>
        <begin position="29"/>
        <end position="1565"/>
    </location>
</feature>
<feature type="transmembrane region" description="Helical" evidence="2">
    <location>
        <begin position="1078"/>
        <end position="1095"/>
    </location>
</feature>
<dbReference type="SUPFAM" id="SSF57184">
    <property type="entry name" value="Growth factor receptor domain"/>
    <property type="match status" value="2"/>
</dbReference>
<dbReference type="Proteomes" id="UP001150062">
    <property type="component" value="Unassembled WGS sequence"/>
</dbReference>
<keyword evidence="3" id="KW-0732">Signal</keyword>
<gene>
    <name evidence="5" type="ORF">M0813_27036</name>
</gene>
<feature type="domain" description="Tyrosine-protein kinase ephrin type A/B receptor-like" evidence="4">
    <location>
        <begin position="837"/>
        <end position="885"/>
    </location>
</feature>
<dbReference type="Gene3D" id="2.10.50.10">
    <property type="entry name" value="Tumor Necrosis Factor Receptor, subunit A, domain 2"/>
    <property type="match status" value="4"/>
</dbReference>
<dbReference type="InterPro" id="IPR009030">
    <property type="entry name" value="Growth_fac_rcpt_cys_sf"/>
</dbReference>
<feature type="compositionally biased region" description="Low complexity" evidence="1">
    <location>
        <begin position="1522"/>
        <end position="1547"/>
    </location>
</feature>
<feature type="transmembrane region" description="Helical" evidence="2">
    <location>
        <begin position="1170"/>
        <end position="1194"/>
    </location>
</feature>
<feature type="transmembrane region" description="Helical" evidence="2">
    <location>
        <begin position="1340"/>
        <end position="1359"/>
    </location>
</feature>
<feature type="transmembrane region" description="Helical" evidence="2">
    <location>
        <begin position="1265"/>
        <end position="1287"/>
    </location>
</feature>
<feature type="compositionally biased region" description="Low complexity" evidence="1">
    <location>
        <begin position="254"/>
        <end position="266"/>
    </location>
</feature>
<evidence type="ECO:0000313" key="5">
    <source>
        <dbReference type="EMBL" id="KAJ6237475.1"/>
    </source>
</evidence>
<feature type="compositionally biased region" description="Acidic residues" evidence="1">
    <location>
        <begin position="1553"/>
        <end position="1565"/>
    </location>
</feature>
<reference evidence="5" key="1">
    <citation type="submission" date="2022-08" db="EMBL/GenBank/DDBJ databases">
        <title>Novel sulfate-reducing endosymbionts in the free-living metamonad Anaeramoeba.</title>
        <authorList>
            <person name="Jerlstrom-Hultqvist J."/>
            <person name="Cepicka I."/>
            <person name="Gallot-Lavallee L."/>
            <person name="Salas-Leiva D."/>
            <person name="Curtis B.A."/>
            <person name="Zahonova K."/>
            <person name="Pipaliya S."/>
            <person name="Dacks J."/>
            <person name="Roger A.J."/>
        </authorList>
    </citation>
    <scope>NUCLEOTIDE SEQUENCE</scope>
    <source>
        <strain evidence="5">Schooner1</strain>
    </source>
</reference>
<proteinExistence type="predicted"/>
<feature type="transmembrane region" description="Helical" evidence="2">
    <location>
        <begin position="1115"/>
        <end position="1137"/>
    </location>
</feature>
<protein>
    <submittedName>
        <fullName evidence="5">Cell surface glycoprotein (S-layer protein)-like protein</fullName>
    </submittedName>
</protein>
<dbReference type="SMART" id="SM01411">
    <property type="entry name" value="Ephrin_rec_like"/>
    <property type="match status" value="5"/>
</dbReference>